<dbReference type="Proteomes" id="UP000265768">
    <property type="component" value="Unassembled WGS sequence"/>
</dbReference>
<accession>A0A3A4A8Z7</accession>
<dbReference type="PROSITE" id="PS51186">
    <property type="entry name" value="GNAT"/>
    <property type="match status" value="1"/>
</dbReference>
<feature type="domain" description="N-acetyltransferase" evidence="1">
    <location>
        <begin position="51"/>
        <end position="209"/>
    </location>
</feature>
<proteinExistence type="predicted"/>
<dbReference type="Pfam" id="PF13302">
    <property type="entry name" value="Acetyltransf_3"/>
    <property type="match status" value="1"/>
</dbReference>
<dbReference type="PANTHER" id="PTHR43792:SF16">
    <property type="entry name" value="N-ACETYLTRANSFERASE DOMAIN-CONTAINING PROTEIN"/>
    <property type="match status" value="1"/>
</dbReference>
<name>A0A3A4A8Z7_9ACTN</name>
<dbReference type="InterPro" id="IPR000182">
    <property type="entry name" value="GNAT_dom"/>
</dbReference>
<dbReference type="EMBL" id="QZEY01000021">
    <property type="protein sequence ID" value="RJL22734.1"/>
    <property type="molecule type" value="Genomic_DNA"/>
</dbReference>
<dbReference type="GO" id="GO:0016747">
    <property type="term" value="F:acyltransferase activity, transferring groups other than amino-acyl groups"/>
    <property type="evidence" value="ECO:0007669"/>
    <property type="project" value="InterPro"/>
</dbReference>
<keyword evidence="3" id="KW-1185">Reference proteome</keyword>
<dbReference type="OrthoDB" id="3533156at2"/>
<dbReference type="AlphaFoldDB" id="A0A3A4A8Z7"/>
<dbReference type="SUPFAM" id="SSF55729">
    <property type="entry name" value="Acyl-CoA N-acyltransferases (Nat)"/>
    <property type="match status" value="1"/>
</dbReference>
<dbReference type="PANTHER" id="PTHR43792">
    <property type="entry name" value="GNAT FAMILY, PUTATIVE (AFU_ORTHOLOGUE AFUA_3G00765)-RELATED-RELATED"/>
    <property type="match status" value="1"/>
</dbReference>
<comment type="caution">
    <text evidence="2">The sequence shown here is derived from an EMBL/GenBank/DDBJ whole genome shotgun (WGS) entry which is preliminary data.</text>
</comment>
<protein>
    <submittedName>
        <fullName evidence="2">N-acetyltransferase</fullName>
    </submittedName>
</protein>
<keyword evidence="2" id="KW-0808">Transferase</keyword>
<organism evidence="2 3">
    <name type="scientific">Bailinhaonella thermotolerans</name>
    <dbReference type="NCBI Taxonomy" id="1070861"/>
    <lineage>
        <taxon>Bacteria</taxon>
        <taxon>Bacillati</taxon>
        <taxon>Actinomycetota</taxon>
        <taxon>Actinomycetes</taxon>
        <taxon>Streptosporangiales</taxon>
        <taxon>Streptosporangiaceae</taxon>
        <taxon>Bailinhaonella</taxon>
    </lineage>
</organism>
<evidence type="ECO:0000313" key="3">
    <source>
        <dbReference type="Proteomes" id="UP000265768"/>
    </source>
</evidence>
<gene>
    <name evidence="2" type="ORF">D5H75_34645</name>
</gene>
<sequence length="220" mass="23625">MSSSVGAYHSDITFLGRRTGRAGGGKSGRSRDAPPVSVRKVNVPELLTARLRLRPLRAGDEEPLYELLSDPEAARFLPFPVTRELVAQHVDELLTADYPEGMGSYAWEDRETGEFAGHGDLAPSKELGDGRPEVGWYLMPSYQGRGLATEALDAVLGHAFGTLRVPEVVALVHEENVRSRRVAERLGFAEAGRGLHYGGPHIVYVRGAAGAVRGTAPGAA</sequence>
<evidence type="ECO:0000313" key="2">
    <source>
        <dbReference type="EMBL" id="RJL22734.1"/>
    </source>
</evidence>
<evidence type="ECO:0000259" key="1">
    <source>
        <dbReference type="PROSITE" id="PS51186"/>
    </source>
</evidence>
<dbReference type="InterPro" id="IPR016181">
    <property type="entry name" value="Acyl_CoA_acyltransferase"/>
</dbReference>
<reference evidence="2 3" key="1">
    <citation type="submission" date="2018-09" db="EMBL/GenBank/DDBJ databases">
        <title>YIM 75507 draft genome.</title>
        <authorList>
            <person name="Tang S."/>
            <person name="Feng Y."/>
        </authorList>
    </citation>
    <scope>NUCLEOTIDE SEQUENCE [LARGE SCALE GENOMIC DNA]</scope>
    <source>
        <strain evidence="2 3">YIM 75507</strain>
    </source>
</reference>
<dbReference type="InterPro" id="IPR051531">
    <property type="entry name" value="N-acetyltransferase"/>
</dbReference>
<dbReference type="Gene3D" id="3.40.630.30">
    <property type="match status" value="1"/>
</dbReference>